<dbReference type="AlphaFoldDB" id="A0AAD4GC98"/>
<reference evidence="2" key="1">
    <citation type="submission" date="2019-10" db="EMBL/GenBank/DDBJ databases">
        <authorList>
            <consortium name="DOE Joint Genome Institute"/>
            <person name="Kuo A."/>
            <person name="Miyauchi S."/>
            <person name="Kiss E."/>
            <person name="Drula E."/>
            <person name="Kohler A."/>
            <person name="Sanchez-Garcia M."/>
            <person name="Andreopoulos B."/>
            <person name="Barry K.W."/>
            <person name="Bonito G."/>
            <person name="Buee M."/>
            <person name="Carver A."/>
            <person name="Chen C."/>
            <person name="Cichocki N."/>
            <person name="Clum A."/>
            <person name="Culley D."/>
            <person name="Crous P.W."/>
            <person name="Fauchery L."/>
            <person name="Girlanda M."/>
            <person name="Hayes R."/>
            <person name="Keri Z."/>
            <person name="LaButti K."/>
            <person name="Lipzen A."/>
            <person name="Lombard V."/>
            <person name="Magnuson J."/>
            <person name="Maillard F."/>
            <person name="Morin E."/>
            <person name="Murat C."/>
            <person name="Nolan M."/>
            <person name="Ohm R."/>
            <person name="Pangilinan J."/>
            <person name="Pereira M."/>
            <person name="Perotto S."/>
            <person name="Peter M."/>
            <person name="Riley R."/>
            <person name="Sitrit Y."/>
            <person name="Stielow B."/>
            <person name="Szollosi G."/>
            <person name="Zifcakova L."/>
            <person name="Stursova M."/>
            <person name="Spatafora J.W."/>
            <person name="Tedersoo L."/>
            <person name="Vaario L.-M."/>
            <person name="Yamada A."/>
            <person name="Yan M."/>
            <person name="Wang P."/>
            <person name="Xu J."/>
            <person name="Bruns T."/>
            <person name="Baldrian P."/>
            <person name="Vilgalys R."/>
            <person name="Henrissat B."/>
            <person name="Grigoriev I.V."/>
            <person name="Hibbett D."/>
            <person name="Nagy L.G."/>
            <person name="Martin F.M."/>
        </authorList>
    </citation>
    <scope>NUCLEOTIDE SEQUENCE</scope>
    <source>
        <strain evidence="2">BED1</strain>
    </source>
</reference>
<reference evidence="2" key="2">
    <citation type="journal article" date="2020" name="Nat. Commun.">
        <title>Large-scale genome sequencing of mycorrhizal fungi provides insights into the early evolution of symbiotic traits.</title>
        <authorList>
            <person name="Miyauchi S."/>
            <person name="Kiss E."/>
            <person name="Kuo A."/>
            <person name="Drula E."/>
            <person name="Kohler A."/>
            <person name="Sanchez-Garcia M."/>
            <person name="Morin E."/>
            <person name="Andreopoulos B."/>
            <person name="Barry K.W."/>
            <person name="Bonito G."/>
            <person name="Buee M."/>
            <person name="Carver A."/>
            <person name="Chen C."/>
            <person name="Cichocki N."/>
            <person name="Clum A."/>
            <person name="Culley D."/>
            <person name="Crous P.W."/>
            <person name="Fauchery L."/>
            <person name="Girlanda M."/>
            <person name="Hayes R.D."/>
            <person name="Keri Z."/>
            <person name="LaButti K."/>
            <person name="Lipzen A."/>
            <person name="Lombard V."/>
            <person name="Magnuson J."/>
            <person name="Maillard F."/>
            <person name="Murat C."/>
            <person name="Nolan M."/>
            <person name="Ohm R.A."/>
            <person name="Pangilinan J."/>
            <person name="Pereira M.F."/>
            <person name="Perotto S."/>
            <person name="Peter M."/>
            <person name="Pfister S."/>
            <person name="Riley R."/>
            <person name="Sitrit Y."/>
            <person name="Stielow J.B."/>
            <person name="Szollosi G."/>
            <person name="Zifcakova L."/>
            <person name="Stursova M."/>
            <person name="Spatafora J.W."/>
            <person name="Tedersoo L."/>
            <person name="Vaario L.M."/>
            <person name="Yamada A."/>
            <person name="Yan M."/>
            <person name="Wang P."/>
            <person name="Xu J."/>
            <person name="Bruns T."/>
            <person name="Baldrian P."/>
            <person name="Vilgalys R."/>
            <person name="Dunand C."/>
            <person name="Henrissat B."/>
            <person name="Grigoriev I.V."/>
            <person name="Hibbett D."/>
            <person name="Nagy L.G."/>
            <person name="Martin F.M."/>
        </authorList>
    </citation>
    <scope>NUCLEOTIDE SEQUENCE</scope>
    <source>
        <strain evidence="2">BED1</strain>
    </source>
</reference>
<dbReference type="Pfam" id="PF18803">
    <property type="entry name" value="CxC2"/>
    <property type="match status" value="1"/>
</dbReference>
<dbReference type="Proteomes" id="UP001194468">
    <property type="component" value="Unassembled WGS sequence"/>
</dbReference>
<evidence type="ECO:0000259" key="1">
    <source>
        <dbReference type="Pfam" id="PF18803"/>
    </source>
</evidence>
<dbReference type="InterPro" id="IPR040521">
    <property type="entry name" value="KDZ"/>
</dbReference>
<dbReference type="Pfam" id="PF18758">
    <property type="entry name" value="KDZ"/>
    <property type="match status" value="1"/>
</dbReference>
<sequence length="792" mass="90214">MLVEPINIPLCVNNLLDATDHSILDYTPRQHQKSEGHTLDPHFVQGSGLVIQLGHPTGSPCCLPKPPHSDDFVIIHGNRIHSMTLRLCGCETTATPTQQLLQYHLFPASTDKPQTAATFSVLEEYHLLSLKSKVSAHHYYTLLTRRSDNTGLSPPNERYEQFMWMVHKWHHLKMLKYFGQGHDPRGANGTKQGECAILCLACPQPGKNLPEDWDKMPKDKEWLYALFLAIDANFRLKQRAVSQDAVDPSLSKGWSYFMEEEPYKLYLHDCAGIAQEVLVTCTSHDAVNATDTKSAKGLTATSVGSICCVCHEMKFPGGVGDLQKGECYTNIDYLVFSVLWNTTLKSFNVSYDITCQWTRHLWEHMNTLPCSMHFPYKEKKITAFVPKFHLPAHIPECHWKYSFNFIKGEMGPGHQRDTLNDLISDSNWKKFIGFRESILLKLKEAASLSEQYGTQLTKWKQDIEAWENDMSKLNPFEMKSHFITQASVRLQLAMDDAQVTSILLHLDITASKLGRHATKHQKLQHQKQCNVLMRCIEAWCSVQVLYMPRLASLWAMDSQEWEVVQLPPAEELPLWLPSALASKIPCDVNLQEIEWKLCIGQACDALEELRQALRSQSYMTHFKDRFLQGQGTNTHTWNSLKLVDAKVDASSDRYHAAYDALLTLVSPLLQVGKTSRWNSTLQFLKDDDAQAMTAGTEGCSICGYGKRTVESNADQDQQLNAICVEWCKAQEVELLVEEQCHVLQFESWWFGKQATVVTDNPALEEGLKAYALQQAALRHDLEKRFTYLWWDS</sequence>
<name>A0AAD4GC98_BOLED</name>
<evidence type="ECO:0000313" key="3">
    <source>
        <dbReference type="Proteomes" id="UP001194468"/>
    </source>
</evidence>
<feature type="domain" description="CxC2-like cysteine cluster KDZ transposase-associated" evidence="1">
    <location>
        <begin position="47"/>
        <end position="151"/>
    </location>
</feature>
<keyword evidence="3" id="KW-1185">Reference proteome</keyword>
<dbReference type="EMBL" id="WHUW01000023">
    <property type="protein sequence ID" value="KAF8435958.1"/>
    <property type="molecule type" value="Genomic_DNA"/>
</dbReference>
<gene>
    <name evidence="2" type="ORF">L210DRAFT_3613453</name>
</gene>
<proteinExistence type="predicted"/>
<accession>A0AAD4GC98</accession>
<comment type="caution">
    <text evidence="2">The sequence shown here is derived from an EMBL/GenBank/DDBJ whole genome shotgun (WGS) entry which is preliminary data.</text>
</comment>
<organism evidence="2 3">
    <name type="scientific">Boletus edulis BED1</name>
    <dbReference type="NCBI Taxonomy" id="1328754"/>
    <lineage>
        <taxon>Eukaryota</taxon>
        <taxon>Fungi</taxon>
        <taxon>Dikarya</taxon>
        <taxon>Basidiomycota</taxon>
        <taxon>Agaricomycotina</taxon>
        <taxon>Agaricomycetes</taxon>
        <taxon>Agaricomycetidae</taxon>
        <taxon>Boletales</taxon>
        <taxon>Boletineae</taxon>
        <taxon>Boletaceae</taxon>
        <taxon>Boletoideae</taxon>
        <taxon>Boletus</taxon>
    </lineage>
</organism>
<evidence type="ECO:0000313" key="2">
    <source>
        <dbReference type="EMBL" id="KAF8435958.1"/>
    </source>
</evidence>
<dbReference type="InterPro" id="IPR041457">
    <property type="entry name" value="CxC2_KDZ-assoc"/>
</dbReference>
<protein>
    <recommendedName>
        <fullName evidence="1">CxC2-like cysteine cluster KDZ transposase-associated domain-containing protein</fullName>
    </recommendedName>
</protein>